<organism evidence="2 3">
    <name type="scientific">Fructobacillus fructosus</name>
    <dbReference type="NCBI Taxonomy" id="1631"/>
    <lineage>
        <taxon>Bacteria</taxon>
        <taxon>Bacillati</taxon>
        <taxon>Bacillota</taxon>
        <taxon>Bacilli</taxon>
        <taxon>Lactobacillales</taxon>
        <taxon>Lactobacillaceae</taxon>
        <taxon>Fructobacillus</taxon>
    </lineage>
</organism>
<accession>A0ABM9MLQ5</accession>
<comment type="caution">
    <text evidence="2">The sequence shown here is derived from an EMBL/GenBank/DDBJ whole genome shotgun (WGS) entry which is preliminary data.</text>
</comment>
<gene>
    <name evidence="2" type="ORF">R54839_PPFHFPJH_00155</name>
</gene>
<evidence type="ECO:0000313" key="3">
    <source>
        <dbReference type="Proteomes" id="UP001314261"/>
    </source>
</evidence>
<name>A0ABM9MLQ5_9LACO</name>
<feature type="domain" description="YopX protein" evidence="1">
    <location>
        <begin position="6"/>
        <end position="132"/>
    </location>
</feature>
<dbReference type="InterPro" id="IPR019096">
    <property type="entry name" value="YopX_protein"/>
</dbReference>
<evidence type="ECO:0000313" key="2">
    <source>
        <dbReference type="EMBL" id="CAK1225137.1"/>
    </source>
</evidence>
<dbReference type="SUPFAM" id="SSF159006">
    <property type="entry name" value="YopX-like"/>
    <property type="match status" value="1"/>
</dbReference>
<dbReference type="Gene3D" id="2.30.30.290">
    <property type="entry name" value="YopX-like domains"/>
    <property type="match status" value="1"/>
</dbReference>
<dbReference type="Pfam" id="PF09643">
    <property type="entry name" value="YopX"/>
    <property type="match status" value="1"/>
</dbReference>
<dbReference type="NCBIfam" id="TIGR01671">
    <property type="entry name" value="phage_TIGR01671"/>
    <property type="match status" value="1"/>
</dbReference>
<reference evidence="2 3" key="1">
    <citation type="submission" date="2023-10" db="EMBL/GenBank/DDBJ databases">
        <authorList>
            <person name="Botero Cardona J."/>
        </authorList>
    </citation>
    <scope>NUCLEOTIDE SEQUENCE [LARGE SCALE GENOMIC DNA]</scope>
    <source>
        <strain evidence="2 3">R-54839</strain>
    </source>
</reference>
<dbReference type="InterPro" id="IPR010024">
    <property type="entry name" value="CHP16711"/>
</dbReference>
<sequence>MMRNIKFRAWDRFAKEMVFAKTIDFGTNGAECIVDSDGINGDVGGEWDLEQYTGLHDKNGKEIYEGDIVEIIVEHNVYYPSNDAPKFTPIKKVCPVKVRPGIMTVGKWILCEFKQDKIQVIGNVHENPELLEKNK</sequence>
<protein>
    <recommendedName>
        <fullName evidence="1">YopX protein domain-containing protein</fullName>
    </recommendedName>
</protein>
<keyword evidence="3" id="KW-1185">Reference proteome</keyword>
<dbReference type="InterPro" id="IPR023385">
    <property type="entry name" value="YopX-like_C"/>
</dbReference>
<dbReference type="Proteomes" id="UP001314261">
    <property type="component" value="Unassembled WGS sequence"/>
</dbReference>
<proteinExistence type="predicted"/>
<evidence type="ECO:0000259" key="1">
    <source>
        <dbReference type="Pfam" id="PF09643"/>
    </source>
</evidence>
<dbReference type="EMBL" id="CAUZLR010000001">
    <property type="protein sequence ID" value="CAK1225137.1"/>
    <property type="molecule type" value="Genomic_DNA"/>
</dbReference>